<proteinExistence type="inferred from homology"/>
<keyword evidence="2 3" id="KW-0560">Oxidoreductase</keyword>
<evidence type="ECO:0000313" key="3">
    <source>
        <dbReference type="EMBL" id="MFC5529841.1"/>
    </source>
</evidence>
<evidence type="ECO:0000256" key="2">
    <source>
        <dbReference type="ARBA" id="ARBA00023002"/>
    </source>
</evidence>
<dbReference type="EC" id="1.1.1.-" evidence="3"/>
<accession>A0ABW0QZ85</accession>
<dbReference type="EMBL" id="JBHSNC010000031">
    <property type="protein sequence ID" value="MFC5529841.1"/>
    <property type="molecule type" value="Genomic_DNA"/>
</dbReference>
<dbReference type="Pfam" id="PF13561">
    <property type="entry name" value="adh_short_C2"/>
    <property type="match status" value="1"/>
</dbReference>
<reference evidence="4" key="1">
    <citation type="journal article" date="2019" name="Int. J. Syst. Evol. Microbiol.">
        <title>The Global Catalogue of Microorganisms (GCM) 10K type strain sequencing project: providing services to taxonomists for standard genome sequencing and annotation.</title>
        <authorList>
            <consortium name="The Broad Institute Genomics Platform"/>
            <consortium name="The Broad Institute Genome Sequencing Center for Infectious Disease"/>
            <person name="Wu L."/>
            <person name="Ma J."/>
        </authorList>
    </citation>
    <scope>NUCLEOTIDE SEQUENCE [LARGE SCALE GENOMIC DNA]</scope>
    <source>
        <strain evidence="4">CGMCC 1.18578</strain>
    </source>
</reference>
<dbReference type="CDD" id="cd05233">
    <property type="entry name" value="SDR_c"/>
    <property type="match status" value="1"/>
</dbReference>
<comment type="caution">
    <text evidence="3">The sequence shown here is derived from an EMBL/GenBank/DDBJ whole genome shotgun (WGS) entry which is preliminary data.</text>
</comment>
<evidence type="ECO:0000313" key="4">
    <source>
        <dbReference type="Proteomes" id="UP001596108"/>
    </source>
</evidence>
<comment type="similarity">
    <text evidence="1">Belongs to the short-chain dehydrogenases/reductases (SDR) family.</text>
</comment>
<dbReference type="InterPro" id="IPR002347">
    <property type="entry name" value="SDR_fam"/>
</dbReference>
<dbReference type="PRINTS" id="PR00081">
    <property type="entry name" value="GDHRDH"/>
</dbReference>
<gene>
    <name evidence="3" type="ORF">ACFPQ4_10340</name>
</gene>
<organism evidence="3 4">
    <name type="scientific">Cohnella yongneupensis</name>
    <dbReference type="NCBI Taxonomy" id="425006"/>
    <lineage>
        <taxon>Bacteria</taxon>
        <taxon>Bacillati</taxon>
        <taxon>Bacillota</taxon>
        <taxon>Bacilli</taxon>
        <taxon>Bacillales</taxon>
        <taxon>Paenibacillaceae</taxon>
        <taxon>Cohnella</taxon>
    </lineage>
</organism>
<protein>
    <submittedName>
        <fullName evidence="3">SDR family NAD(P)-dependent oxidoreductase</fullName>
        <ecNumber evidence="3">1.1.1.-</ecNumber>
    </submittedName>
</protein>
<name>A0ABW0QZ85_9BACL</name>
<dbReference type="Gene3D" id="3.40.50.720">
    <property type="entry name" value="NAD(P)-binding Rossmann-like Domain"/>
    <property type="match status" value="1"/>
</dbReference>
<sequence length="250" mass="26929">MDIRKKALVTGASRGIGKGIALAFAEAGYDLTICHWNDEDNAKECARQIREEWGRECFVLSADLAEADAAVPIVVKAWARMGHIDVIVNNAGICIFQDTVDLTVPETDKLFRVNFRAPLLLMREVARLMIGTGIRGSLLNITSSRAERAYPKDAVYGGLKAGLKRASESVALDLAPHGIRVNCIAPGATLVRANRAVQERLGPRIPLGRMAMPADIGQAAVWLASEQASYTTGIQLRIDGGLILPGTPET</sequence>
<dbReference type="PANTHER" id="PTHR43639">
    <property type="entry name" value="OXIDOREDUCTASE, SHORT-CHAIN DEHYDROGENASE/REDUCTASE FAMILY (AFU_ORTHOLOGUE AFUA_5G02870)"/>
    <property type="match status" value="1"/>
</dbReference>
<dbReference type="Proteomes" id="UP001596108">
    <property type="component" value="Unassembled WGS sequence"/>
</dbReference>
<dbReference type="InterPro" id="IPR036291">
    <property type="entry name" value="NAD(P)-bd_dom_sf"/>
</dbReference>
<dbReference type="GO" id="GO:0016491">
    <property type="term" value="F:oxidoreductase activity"/>
    <property type="evidence" value="ECO:0007669"/>
    <property type="project" value="UniProtKB-KW"/>
</dbReference>
<dbReference type="SUPFAM" id="SSF51735">
    <property type="entry name" value="NAD(P)-binding Rossmann-fold domains"/>
    <property type="match status" value="1"/>
</dbReference>
<dbReference type="PRINTS" id="PR00080">
    <property type="entry name" value="SDRFAMILY"/>
</dbReference>
<dbReference type="RefSeq" id="WP_378111764.1">
    <property type="nucleotide sequence ID" value="NZ_JBHSNC010000031.1"/>
</dbReference>
<dbReference type="PANTHER" id="PTHR43639:SF1">
    <property type="entry name" value="SHORT-CHAIN DEHYDROGENASE_REDUCTASE FAMILY PROTEIN"/>
    <property type="match status" value="1"/>
</dbReference>
<evidence type="ECO:0000256" key="1">
    <source>
        <dbReference type="ARBA" id="ARBA00006484"/>
    </source>
</evidence>
<keyword evidence="4" id="KW-1185">Reference proteome</keyword>